<reference evidence="3" key="1">
    <citation type="journal article" date="2019" name="Int. J. Syst. Evol. Microbiol.">
        <title>The Global Catalogue of Microorganisms (GCM) 10K type strain sequencing project: providing services to taxonomists for standard genome sequencing and annotation.</title>
        <authorList>
            <consortium name="The Broad Institute Genomics Platform"/>
            <consortium name="The Broad Institute Genome Sequencing Center for Infectious Disease"/>
            <person name="Wu L."/>
            <person name="Ma J."/>
        </authorList>
    </citation>
    <scope>NUCLEOTIDE SEQUENCE [LARGE SCALE GENOMIC DNA]</scope>
    <source>
        <strain evidence="3">CGMCC 1.10759</strain>
    </source>
</reference>
<feature type="signal peptide" evidence="1">
    <location>
        <begin position="1"/>
        <end position="23"/>
    </location>
</feature>
<name>A0ABV8SW24_9GAMM</name>
<comment type="caution">
    <text evidence="2">The sequence shown here is derived from an EMBL/GenBank/DDBJ whole genome shotgun (WGS) entry which is preliminary data.</text>
</comment>
<gene>
    <name evidence="2" type="ORF">ACFPN2_21755</name>
</gene>
<protein>
    <submittedName>
        <fullName evidence="2">Uncharacterized protein</fullName>
    </submittedName>
</protein>
<keyword evidence="1" id="KW-0732">Signal</keyword>
<organism evidence="2 3">
    <name type="scientific">Steroidobacter flavus</name>
    <dbReference type="NCBI Taxonomy" id="1842136"/>
    <lineage>
        <taxon>Bacteria</taxon>
        <taxon>Pseudomonadati</taxon>
        <taxon>Pseudomonadota</taxon>
        <taxon>Gammaproteobacteria</taxon>
        <taxon>Steroidobacterales</taxon>
        <taxon>Steroidobacteraceae</taxon>
        <taxon>Steroidobacter</taxon>
    </lineage>
</organism>
<keyword evidence="3" id="KW-1185">Reference proteome</keyword>
<proteinExistence type="predicted"/>
<evidence type="ECO:0000313" key="3">
    <source>
        <dbReference type="Proteomes" id="UP001595904"/>
    </source>
</evidence>
<dbReference type="RefSeq" id="WP_380600520.1">
    <property type="nucleotide sequence ID" value="NZ_JBHSDU010000010.1"/>
</dbReference>
<evidence type="ECO:0000256" key="1">
    <source>
        <dbReference type="SAM" id="SignalP"/>
    </source>
</evidence>
<dbReference type="Proteomes" id="UP001595904">
    <property type="component" value="Unassembled WGS sequence"/>
</dbReference>
<dbReference type="EMBL" id="JBHSDU010000010">
    <property type="protein sequence ID" value="MFC4311726.1"/>
    <property type="molecule type" value="Genomic_DNA"/>
</dbReference>
<accession>A0ABV8SW24</accession>
<evidence type="ECO:0000313" key="2">
    <source>
        <dbReference type="EMBL" id="MFC4311726.1"/>
    </source>
</evidence>
<feature type="chain" id="PRO_5045102138" evidence="1">
    <location>
        <begin position="24"/>
        <end position="225"/>
    </location>
</feature>
<sequence>MTNGSWVAVSALIGLMATASAHADITTIDADLYSVGTDISNVFEHVTLSHITWANGGYVSTPVYPSSCGTAPNSFCDGLRLAAFAWPTATGYSRNWTSDSNTTIQTCLTNPAFSRCSSIPQHILELSFDSETDFIQFDSTYGNDRPNVLAFDAAGNIVTITKTITYLQNYTASTQYGHQSMTVTSSTANIKRLWIAGTGEGYATVNVVSFKRPATPPCPVEEPTE</sequence>